<dbReference type="InterPro" id="IPR025486">
    <property type="entry name" value="DUF4378"/>
</dbReference>
<dbReference type="AlphaFoldDB" id="M1D351"/>
<keyword evidence="3" id="KW-1185">Reference proteome</keyword>
<evidence type="ECO:0000313" key="3">
    <source>
        <dbReference type="Proteomes" id="UP000011115"/>
    </source>
</evidence>
<dbReference type="EnsemblPlants" id="PGSC0003DMT400080199">
    <property type="protein sequence ID" value="PGSC0003DMT400080199"/>
    <property type="gene ID" value="PGSC0003DMG400031217"/>
</dbReference>
<evidence type="ECO:0000259" key="1">
    <source>
        <dbReference type="Pfam" id="PF14309"/>
    </source>
</evidence>
<dbReference type="Gramene" id="PGSC0003DMT400080199">
    <property type="protein sequence ID" value="PGSC0003DMT400080199"/>
    <property type="gene ID" value="PGSC0003DMG400031217"/>
</dbReference>
<reference evidence="2" key="2">
    <citation type="submission" date="2015-06" db="UniProtKB">
        <authorList>
            <consortium name="EnsemblPlants"/>
        </authorList>
    </citation>
    <scope>IDENTIFICATION</scope>
    <source>
        <strain evidence="2">DM1-3 516 R44</strain>
    </source>
</reference>
<reference evidence="3" key="1">
    <citation type="journal article" date="2011" name="Nature">
        <title>Genome sequence and analysis of the tuber crop potato.</title>
        <authorList>
            <consortium name="The Potato Genome Sequencing Consortium"/>
        </authorList>
    </citation>
    <scope>NUCLEOTIDE SEQUENCE [LARGE SCALE GENOMIC DNA]</scope>
    <source>
        <strain evidence="3">cv. DM1-3 516 R44</strain>
    </source>
</reference>
<dbReference type="Pfam" id="PF14309">
    <property type="entry name" value="DUF4378"/>
    <property type="match status" value="1"/>
</dbReference>
<sequence length="121" mass="14561">MAVSSDDLCQENKEILIDFNTEETRDYSYLVEVLDEVSLTVLDYNIWNSSEYSVNSSVFDMLEKKYGKQESWHKLDRKLMFDIINSGLSKIMHSFMDIYTTKRSLKRRYHFTLRKKYGRCW</sequence>
<accession>M1D351</accession>
<dbReference type="PANTHER" id="PTHR46836">
    <property type="entry name" value="AFADIN"/>
    <property type="match status" value="1"/>
</dbReference>
<dbReference type="eggNOG" id="ENOG502RBI2">
    <property type="taxonomic scope" value="Eukaryota"/>
</dbReference>
<evidence type="ECO:0000313" key="2">
    <source>
        <dbReference type="EnsemblPlants" id="PGSC0003DMT400080199"/>
    </source>
</evidence>
<protein>
    <submittedName>
        <fullName evidence="2">Phosphatidylinositol n-acetylglucosaminyltransferase subunit p</fullName>
    </submittedName>
</protein>
<proteinExistence type="predicted"/>
<dbReference type="Proteomes" id="UP000011115">
    <property type="component" value="Unassembled WGS sequence"/>
</dbReference>
<name>M1D351_SOLTU</name>
<dbReference type="HOGENOM" id="CLU_2042215_0_0_1"/>
<organism evidence="2 3">
    <name type="scientific">Solanum tuberosum</name>
    <name type="common">Potato</name>
    <dbReference type="NCBI Taxonomy" id="4113"/>
    <lineage>
        <taxon>Eukaryota</taxon>
        <taxon>Viridiplantae</taxon>
        <taxon>Streptophyta</taxon>
        <taxon>Embryophyta</taxon>
        <taxon>Tracheophyta</taxon>
        <taxon>Spermatophyta</taxon>
        <taxon>Magnoliopsida</taxon>
        <taxon>eudicotyledons</taxon>
        <taxon>Gunneridae</taxon>
        <taxon>Pentapetalae</taxon>
        <taxon>asterids</taxon>
        <taxon>lamiids</taxon>
        <taxon>Solanales</taxon>
        <taxon>Solanaceae</taxon>
        <taxon>Solanoideae</taxon>
        <taxon>Solaneae</taxon>
        <taxon>Solanum</taxon>
    </lineage>
</organism>
<dbReference type="InParanoid" id="M1D351"/>
<feature type="domain" description="DUF4378" evidence="1">
    <location>
        <begin position="26"/>
        <end position="106"/>
    </location>
</feature>
<dbReference type="PaxDb" id="4113-PGSC0003DMT400080199"/>
<dbReference type="PANTHER" id="PTHR46836:SF7">
    <property type="entry name" value="PHOSPHATIDYLINOSITOL N-ACETYGLUCOSAMINLYTRANSFERASE SUBUNIT P-LIKE PROTEIN"/>
    <property type="match status" value="1"/>
</dbReference>